<reference evidence="4 5" key="1">
    <citation type="submission" date="2014-07" db="EMBL/GenBank/DDBJ databases">
        <title>Whole Genome Sequence of the Amycolatopsis methanolica 239.</title>
        <authorList>
            <person name="Tang B."/>
        </authorList>
    </citation>
    <scope>NUCLEOTIDE SEQUENCE [LARGE SCALE GENOMIC DNA]</scope>
    <source>
        <strain evidence="4 5">239</strain>
    </source>
</reference>
<evidence type="ECO:0000259" key="3">
    <source>
        <dbReference type="Pfam" id="PF11887"/>
    </source>
</evidence>
<dbReference type="InterPro" id="IPR052336">
    <property type="entry name" value="MlaD_Phospholipid_Transporter"/>
</dbReference>
<dbReference type="Pfam" id="PF02470">
    <property type="entry name" value="MlaD"/>
    <property type="match status" value="1"/>
</dbReference>
<dbReference type="AlphaFoldDB" id="A0A076MW59"/>
<keyword evidence="5" id="KW-1185">Reference proteome</keyword>
<dbReference type="eggNOG" id="COG1463">
    <property type="taxonomic scope" value="Bacteria"/>
</dbReference>
<keyword evidence="1" id="KW-0812">Transmembrane</keyword>
<organism evidence="4 5">
    <name type="scientific">Amycolatopsis methanolica 239</name>
    <dbReference type="NCBI Taxonomy" id="1068978"/>
    <lineage>
        <taxon>Bacteria</taxon>
        <taxon>Bacillati</taxon>
        <taxon>Actinomycetota</taxon>
        <taxon>Actinomycetes</taxon>
        <taxon>Pseudonocardiales</taxon>
        <taxon>Pseudonocardiaceae</taxon>
        <taxon>Amycolatopsis</taxon>
        <taxon>Amycolatopsis methanolica group</taxon>
    </lineage>
</organism>
<keyword evidence="1" id="KW-0472">Membrane</keyword>
<evidence type="ECO:0000313" key="5">
    <source>
        <dbReference type="Proteomes" id="UP000062973"/>
    </source>
</evidence>
<keyword evidence="1" id="KW-1133">Transmembrane helix</keyword>
<feature type="domain" description="Mammalian cell entry C-terminal" evidence="3">
    <location>
        <begin position="133"/>
        <end position="317"/>
    </location>
</feature>
<protein>
    <submittedName>
        <fullName evidence="4">Mammalian cell entry related domain-containing protein</fullName>
    </submittedName>
</protein>
<dbReference type="PANTHER" id="PTHR33371:SF4">
    <property type="entry name" value="INTERMEMBRANE PHOSPHOLIPID TRANSPORT SYSTEM BINDING PROTEIN MLAD"/>
    <property type="match status" value="1"/>
</dbReference>
<name>A0A076MW59_AMYME</name>
<evidence type="ECO:0000256" key="1">
    <source>
        <dbReference type="SAM" id="Phobius"/>
    </source>
</evidence>
<dbReference type="PATRIC" id="fig|1068978.7.peg.3432"/>
<dbReference type="Proteomes" id="UP000062973">
    <property type="component" value="Chromosome"/>
</dbReference>
<dbReference type="Pfam" id="PF11887">
    <property type="entry name" value="Mce4_CUP1"/>
    <property type="match status" value="1"/>
</dbReference>
<dbReference type="STRING" id="1068978.AMETH_3214"/>
<dbReference type="RefSeq" id="WP_017982134.1">
    <property type="nucleotide sequence ID" value="NZ_AQUL01000001.1"/>
</dbReference>
<feature type="domain" description="Mce/MlaD" evidence="2">
    <location>
        <begin position="50"/>
        <end position="128"/>
    </location>
</feature>
<dbReference type="InterPro" id="IPR003399">
    <property type="entry name" value="Mce/MlaD"/>
</dbReference>
<gene>
    <name evidence="4" type="ORF">AMETH_3214</name>
</gene>
<dbReference type="PANTHER" id="PTHR33371">
    <property type="entry name" value="INTERMEMBRANE PHOSPHOLIPID TRANSPORT SYSTEM BINDING PROTEIN MLAD-RELATED"/>
    <property type="match status" value="1"/>
</dbReference>
<dbReference type="EMBL" id="CP009110">
    <property type="protein sequence ID" value="AIJ23306.1"/>
    <property type="molecule type" value="Genomic_DNA"/>
</dbReference>
<proteinExistence type="predicted"/>
<dbReference type="HOGENOM" id="CLU_651939_0_0_11"/>
<dbReference type="KEGG" id="amq:AMETH_3214"/>
<evidence type="ECO:0000259" key="2">
    <source>
        <dbReference type="Pfam" id="PF02470"/>
    </source>
</evidence>
<sequence length="424" mass="45025">MNLRKTWQRVRTVPGLGRDVLAVTLVIALGVVSGGIILSHLNVDAPWSDRYEFAAEFDHAPAISPGNNQEVRIAGVRVGEITGASVTADGHARVAMAIDPGHPIYDNAQLVLRPKNPLNEMYVEINPGGPPGRPLAAGGTIPRSQTHRPIQPDEVFGNLDARSRTALTTLLSESDIALANAPQSLPGGLRATDDTLVKLRPVVESLRTRQDTIRQLVTAFSQIATAVGGDDDRLTQMVDATRQTLTTLAAGQDDLSRSLADLPGFATELTGAMDGVTAVSAQINPTLDNLKAASADLPPALTRLSGTVDQLGRTVGTARPVVNQARPVVADLRPLVDNLLGAMNALRPTTLRLDEMTTKVVASLDGGLQGFVYNTNSVFSVRDNAGTFPRGNFGVQVDTLGTGYVPDQVPDWAKDRPQRQGGTR</sequence>
<evidence type="ECO:0000313" key="4">
    <source>
        <dbReference type="EMBL" id="AIJ23306.1"/>
    </source>
</evidence>
<feature type="transmembrane region" description="Helical" evidence="1">
    <location>
        <begin position="20"/>
        <end position="41"/>
    </location>
</feature>
<dbReference type="OrthoDB" id="5242258at2"/>
<accession>A0A076MW59</accession>
<dbReference type="InterPro" id="IPR024516">
    <property type="entry name" value="Mce_C"/>
</dbReference>